<proteinExistence type="predicted"/>
<evidence type="ECO:0008006" key="3">
    <source>
        <dbReference type="Google" id="ProtNLM"/>
    </source>
</evidence>
<reference evidence="1 2" key="1">
    <citation type="submission" date="2017-08" db="EMBL/GenBank/DDBJ databases">
        <title>Virgibacillus indicus sp. nov. and Virgibacillus profoundi sp. nov, two moderately halophilic bacteria isolated from marine sediment by using the Microfluidic Streak Plate.</title>
        <authorList>
            <person name="Xu B."/>
            <person name="Hu B."/>
            <person name="Wang J."/>
            <person name="Zhu Y."/>
            <person name="Huang L."/>
            <person name="Du W."/>
            <person name="Huang Y."/>
        </authorList>
    </citation>
    <scope>NUCLEOTIDE SEQUENCE [LARGE SCALE GENOMIC DNA]</scope>
    <source>
        <strain evidence="1 2">IO3-P2-C2</strain>
    </source>
</reference>
<dbReference type="AlphaFoldDB" id="A0A265NGM6"/>
<gene>
    <name evidence="1" type="ORF">CIL03_05370</name>
</gene>
<dbReference type="OrthoDB" id="1644322at2"/>
<dbReference type="RefSeq" id="WP_094884284.1">
    <property type="nucleotide sequence ID" value="NZ_NPMS01000001.1"/>
</dbReference>
<organism evidence="1 2">
    <name type="scientific">Virgibacillus indicus</name>
    <dbReference type="NCBI Taxonomy" id="2024554"/>
    <lineage>
        <taxon>Bacteria</taxon>
        <taxon>Bacillati</taxon>
        <taxon>Bacillota</taxon>
        <taxon>Bacilli</taxon>
        <taxon>Bacillales</taxon>
        <taxon>Bacillaceae</taxon>
        <taxon>Virgibacillus</taxon>
    </lineage>
</organism>
<dbReference type="Proteomes" id="UP000216498">
    <property type="component" value="Unassembled WGS sequence"/>
</dbReference>
<dbReference type="PANTHER" id="PTHR40051:SF1">
    <property type="entry name" value="YOLD-LIKE FAMILY PROTEIN"/>
    <property type="match status" value="1"/>
</dbReference>
<dbReference type="InterPro" id="IPR014962">
    <property type="entry name" value="YolD"/>
</dbReference>
<dbReference type="EMBL" id="NPMS01000001">
    <property type="protein sequence ID" value="OZU90574.1"/>
    <property type="molecule type" value="Genomic_DNA"/>
</dbReference>
<accession>A0A265NGM6</accession>
<dbReference type="PANTHER" id="PTHR40051">
    <property type="entry name" value="IG HYPOTHETICAL 15966"/>
    <property type="match status" value="1"/>
</dbReference>
<protein>
    <recommendedName>
        <fullName evidence="3">YolD-like family protein</fullName>
    </recommendedName>
</protein>
<evidence type="ECO:0000313" key="2">
    <source>
        <dbReference type="Proteomes" id="UP000216498"/>
    </source>
</evidence>
<dbReference type="Pfam" id="PF08863">
    <property type="entry name" value="YolD"/>
    <property type="match status" value="1"/>
</dbReference>
<keyword evidence="2" id="KW-1185">Reference proteome</keyword>
<comment type="caution">
    <text evidence="1">The sequence shown here is derived from an EMBL/GenBank/DDBJ whole genome shotgun (WGS) entry which is preliminary data.</text>
</comment>
<sequence length="108" mass="12686">MSANDRGTIKWVSLMLPEHVQMLNEMWEEDEYKEKPILDEQKIMEIDASLQCAIHNDLTVAIKFFENRSYHTAKGKILKIDSLNKTLQLRNQEETKVSLYNVIDVFID</sequence>
<name>A0A265NGM6_9BACI</name>
<evidence type="ECO:0000313" key="1">
    <source>
        <dbReference type="EMBL" id="OZU90574.1"/>
    </source>
</evidence>